<dbReference type="RefSeq" id="WP_188789963.1">
    <property type="nucleotide sequence ID" value="NZ_BMJV01000003.1"/>
</dbReference>
<dbReference type="PANTHER" id="PTHR30086">
    <property type="entry name" value="ARGININE EXPORTER PROTEIN ARGO"/>
    <property type="match status" value="1"/>
</dbReference>
<feature type="transmembrane region" description="Helical" evidence="7">
    <location>
        <begin position="40"/>
        <end position="64"/>
    </location>
</feature>
<feature type="transmembrane region" description="Helical" evidence="7">
    <location>
        <begin position="115"/>
        <end position="137"/>
    </location>
</feature>
<reference evidence="8" key="2">
    <citation type="submission" date="2020-09" db="EMBL/GenBank/DDBJ databases">
        <authorList>
            <person name="Sun Q."/>
            <person name="Zhou Y."/>
        </authorList>
    </citation>
    <scope>NUCLEOTIDE SEQUENCE</scope>
    <source>
        <strain evidence="8">CGMCC 1.15762</strain>
    </source>
</reference>
<keyword evidence="5 7" id="KW-1133">Transmembrane helix</keyword>
<comment type="similarity">
    <text evidence="2">Belongs to the Rht family.</text>
</comment>
<keyword evidence="9" id="KW-1185">Reference proteome</keyword>
<evidence type="ECO:0000256" key="3">
    <source>
        <dbReference type="ARBA" id="ARBA00022475"/>
    </source>
</evidence>
<dbReference type="PIRSF" id="PIRSF006324">
    <property type="entry name" value="LeuE"/>
    <property type="match status" value="1"/>
</dbReference>
<feature type="transmembrane region" description="Helical" evidence="7">
    <location>
        <begin position="70"/>
        <end position="91"/>
    </location>
</feature>
<sequence>MDASTALALIVATVALAAIPGPNVALIVGNTLTHGIRHGIATAFGTMLGVGAQALLVIAGLTLLLETAAAIFPILRWAGVAWLLYLSIAAWRQGREALREVVPPKRSPFQLVRQGLLMALVNPKTLLFNAAFLPQFWGPDTGALGLVEVAVLYLMVLFGVDVLWSLVAGKARGWMKKGGALRHRLSAGMYAAAGIGLAFARDPR</sequence>
<feature type="transmembrane region" description="Helical" evidence="7">
    <location>
        <begin position="6"/>
        <end position="28"/>
    </location>
</feature>
<accession>A0A8J2ZJP1</accession>
<evidence type="ECO:0000256" key="6">
    <source>
        <dbReference type="ARBA" id="ARBA00023136"/>
    </source>
</evidence>
<gene>
    <name evidence="8" type="ORF">GCM10011415_18800</name>
</gene>
<dbReference type="InterPro" id="IPR001123">
    <property type="entry name" value="LeuE-type"/>
</dbReference>
<comment type="caution">
    <text evidence="8">The sequence shown here is derived from an EMBL/GenBank/DDBJ whole genome shotgun (WGS) entry which is preliminary data.</text>
</comment>
<dbReference type="Pfam" id="PF01810">
    <property type="entry name" value="LysE"/>
    <property type="match status" value="1"/>
</dbReference>
<evidence type="ECO:0000256" key="4">
    <source>
        <dbReference type="ARBA" id="ARBA00022692"/>
    </source>
</evidence>
<organism evidence="8 9">
    <name type="scientific">Salipiger pallidus</name>
    <dbReference type="NCBI Taxonomy" id="1775170"/>
    <lineage>
        <taxon>Bacteria</taxon>
        <taxon>Pseudomonadati</taxon>
        <taxon>Pseudomonadota</taxon>
        <taxon>Alphaproteobacteria</taxon>
        <taxon>Rhodobacterales</taxon>
        <taxon>Roseobacteraceae</taxon>
        <taxon>Salipiger</taxon>
    </lineage>
</organism>
<reference evidence="8" key="1">
    <citation type="journal article" date="2014" name="Int. J. Syst. Evol. Microbiol.">
        <title>Complete genome sequence of Corynebacterium casei LMG S-19264T (=DSM 44701T), isolated from a smear-ripened cheese.</title>
        <authorList>
            <consortium name="US DOE Joint Genome Institute (JGI-PGF)"/>
            <person name="Walter F."/>
            <person name="Albersmeier A."/>
            <person name="Kalinowski J."/>
            <person name="Ruckert C."/>
        </authorList>
    </citation>
    <scope>NUCLEOTIDE SEQUENCE</scope>
    <source>
        <strain evidence="8">CGMCC 1.15762</strain>
    </source>
</reference>
<protein>
    <submittedName>
        <fullName evidence="8">Lysine transporter LysE</fullName>
    </submittedName>
</protein>
<dbReference type="EMBL" id="BMJV01000003">
    <property type="protein sequence ID" value="GGG71234.1"/>
    <property type="molecule type" value="Genomic_DNA"/>
</dbReference>
<evidence type="ECO:0000256" key="5">
    <source>
        <dbReference type="ARBA" id="ARBA00022989"/>
    </source>
</evidence>
<dbReference type="GO" id="GO:0005886">
    <property type="term" value="C:plasma membrane"/>
    <property type="evidence" value="ECO:0007669"/>
    <property type="project" value="UniProtKB-SubCell"/>
</dbReference>
<keyword evidence="6 7" id="KW-0472">Membrane</keyword>
<evidence type="ECO:0000256" key="1">
    <source>
        <dbReference type="ARBA" id="ARBA00004651"/>
    </source>
</evidence>
<name>A0A8J2ZJP1_9RHOB</name>
<evidence type="ECO:0000256" key="7">
    <source>
        <dbReference type="SAM" id="Phobius"/>
    </source>
</evidence>
<proteinExistence type="inferred from homology"/>
<comment type="subcellular location">
    <subcellularLocation>
        <location evidence="1">Cell membrane</location>
        <topology evidence="1">Multi-pass membrane protein</topology>
    </subcellularLocation>
</comment>
<keyword evidence="4 7" id="KW-0812">Transmembrane</keyword>
<dbReference type="Proteomes" id="UP000617145">
    <property type="component" value="Unassembled WGS sequence"/>
</dbReference>
<feature type="transmembrane region" description="Helical" evidence="7">
    <location>
        <begin position="149"/>
        <end position="169"/>
    </location>
</feature>
<keyword evidence="3" id="KW-1003">Cell membrane</keyword>
<evidence type="ECO:0000313" key="9">
    <source>
        <dbReference type="Proteomes" id="UP000617145"/>
    </source>
</evidence>
<dbReference type="PANTHER" id="PTHR30086:SF14">
    <property type="entry name" value="HOMOSERINE_HOMOSERINE LACTONE EFFLUX PROTEIN"/>
    <property type="match status" value="1"/>
</dbReference>
<evidence type="ECO:0000313" key="8">
    <source>
        <dbReference type="EMBL" id="GGG71234.1"/>
    </source>
</evidence>
<dbReference type="GO" id="GO:0042970">
    <property type="term" value="F:homoserine transmembrane transporter activity"/>
    <property type="evidence" value="ECO:0007669"/>
    <property type="project" value="TreeGrafter"/>
</dbReference>
<dbReference type="AlphaFoldDB" id="A0A8J2ZJP1"/>
<evidence type="ECO:0000256" key="2">
    <source>
        <dbReference type="ARBA" id="ARBA00007928"/>
    </source>
</evidence>